<dbReference type="SMART" id="SM00091">
    <property type="entry name" value="PAS"/>
    <property type="match status" value="1"/>
</dbReference>
<dbReference type="InterPro" id="IPR035965">
    <property type="entry name" value="PAS-like_dom_sf"/>
</dbReference>
<dbReference type="FunFam" id="3.30.70.270:FF:000001">
    <property type="entry name" value="Diguanylate cyclase domain protein"/>
    <property type="match status" value="1"/>
</dbReference>
<dbReference type="InterPro" id="IPR000160">
    <property type="entry name" value="GGDEF_dom"/>
</dbReference>
<dbReference type="Pfam" id="PF00989">
    <property type="entry name" value="PAS"/>
    <property type="match status" value="1"/>
</dbReference>
<evidence type="ECO:0000259" key="1">
    <source>
        <dbReference type="PROSITE" id="PS50887"/>
    </source>
</evidence>
<dbReference type="GO" id="GO:0005886">
    <property type="term" value="C:plasma membrane"/>
    <property type="evidence" value="ECO:0007669"/>
    <property type="project" value="TreeGrafter"/>
</dbReference>
<dbReference type="NCBIfam" id="TIGR00254">
    <property type="entry name" value="GGDEF"/>
    <property type="match status" value="1"/>
</dbReference>
<dbReference type="SUPFAM" id="SSF55073">
    <property type="entry name" value="Nucleotide cyclase"/>
    <property type="match status" value="1"/>
</dbReference>
<dbReference type="Gene3D" id="3.30.450.20">
    <property type="entry name" value="PAS domain"/>
    <property type="match status" value="1"/>
</dbReference>
<accession>A0A3B1AVT6</accession>
<feature type="domain" description="GGDEF" evidence="1">
    <location>
        <begin position="182"/>
        <end position="315"/>
    </location>
</feature>
<evidence type="ECO:0000313" key="2">
    <source>
        <dbReference type="EMBL" id="VAX03803.1"/>
    </source>
</evidence>
<dbReference type="InterPro" id="IPR000014">
    <property type="entry name" value="PAS"/>
</dbReference>
<dbReference type="InterPro" id="IPR013767">
    <property type="entry name" value="PAS_fold"/>
</dbReference>
<reference evidence="2" key="1">
    <citation type="submission" date="2018-06" db="EMBL/GenBank/DDBJ databases">
        <authorList>
            <person name="Zhirakovskaya E."/>
        </authorList>
    </citation>
    <scope>NUCLEOTIDE SEQUENCE</scope>
</reference>
<dbReference type="EMBL" id="UOFU01000350">
    <property type="protein sequence ID" value="VAX03803.1"/>
    <property type="molecule type" value="Genomic_DNA"/>
</dbReference>
<dbReference type="PROSITE" id="PS50887">
    <property type="entry name" value="GGDEF"/>
    <property type="match status" value="1"/>
</dbReference>
<dbReference type="PANTHER" id="PTHR45138:SF9">
    <property type="entry name" value="DIGUANYLATE CYCLASE DGCM-RELATED"/>
    <property type="match status" value="1"/>
</dbReference>
<gene>
    <name evidence="2" type="ORF">MNBD_GAMMA20-274</name>
</gene>
<dbReference type="GO" id="GO:0006355">
    <property type="term" value="P:regulation of DNA-templated transcription"/>
    <property type="evidence" value="ECO:0007669"/>
    <property type="project" value="InterPro"/>
</dbReference>
<organism evidence="2">
    <name type="scientific">hydrothermal vent metagenome</name>
    <dbReference type="NCBI Taxonomy" id="652676"/>
    <lineage>
        <taxon>unclassified sequences</taxon>
        <taxon>metagenomes</taxon>
        <taxon>ecological metagenomes</taxon>
    </lineage>
</organism>
<dbReference type="SUPFAM" id="SSF55785">
    <property type="entry name" value="PYP-like sensor domain (PAS domain)"/>
    <property type="match status" value="1"/>
</dbReference>
<dbReference type="SMART" id="SM00267">
    <property type="entry name" value="GGDEF"/>
    <property type="match status" value="1"/>
</dbReference>
<dbReference type="PANTHER" id="PTHR45138">
    <property type="entry name" value="REGULATORY COMPONENTS OF SENSORY TRANSDUCTION SYSTEM"/>
    <property type="match status" value="1"/>
</dbReference>
<dbReference type="CDD" id="cd01949">
    <property type="entry name" value="GGDEF"/>
    <property type="match status" value="1"/>
</dbReference>
<dbReference type="Gene3D" id="3.30.70.270">
    <property type="match status" value="1"/>
</dbReference>
<dbReference type="AlphaFoldDB" id="A0A3B1AVT6"/>
<name>A0A3B1AVT6_9ZZZZ</name>
<proteinExistence type="predicted"/>
<dbReference type="InterPro" id="IPR043128">
    <property type="entry name" value="Rev_trsase/Diguanyl_cyclase"/>
</dbReference>
<dbReference type="InterPro" id="IPR050469">
    <property type="entry name" value="Diguanylate_Cyclase"/>
</dbReference>
<dbReference type="GO" id="GO:0052621">
    <property type="term" value="F:diguanylate cyclase activity"/>
    <property type="evidence" value="ECO:0007669"/>
    <property type="project" value="TreeGrafter"/>
</dbReference>
<dbReference type="InterPro" id="IPR029787">
    <property type="entry name" value="Nucleotide_cyclase"/>
</dbReference>
<dbReference type="Pfam" id="PF00990">
    <property type="entry name" value="GGDEF"/>
    <property type="match status" value="1"/>
</dbReference>
<protein>
    <submittedName>
        <fullName evidence="2">Diguanylate cyclase (GGDEF domain) with PAS/PAC sensor</fullName>
    </submittedName>
</protein>
<dbReference type="GO" id="GO:1902201">
    <property type="term" value="P:negative regulation of bacterial-type flagellum-dependent cell motility"/>
    <property type="evidence" value="ECO:0007669"/>
    <property type="project" value="TreeGrafter"/>
</dbReference>
<sequence length="320" mass="36693">MTDSQPPSLLDFIVDRTHAGIFVVNRDMELVLWNQFMEVHSGRKAQTLLGKNLFDAFPELPRKWLARKVENVFILKNFSFTSWEQRPYLFKFPHNRPVTGGVDCMRQDCTLMPVKNTAGDVEYVCFTLFDVTDTSIYQQQLTALTQELREVGDHDGLTQLFNRRYIEETLSKEFRRAQRYEHPLTTILTDIDHFKQVNDTHGHLAGDEVLRIISRRLQNSLRDTDILGRYGGEEFLIVLPNTGTKGGKVLAERLRHAIESEPVAFGDIQLTINISLGITELREDSRDYEQLIGEADLALYQSKEGGRNQATIFTADKPAN</sequence>
<dbReference type="GO" id="GO:0043709">
    <property type="term" value="P:cell adhesion involved in single-species biofilm formation"/>
    <property type="evidence" value="ECO:0007669"/>
    <property type="project" value="TreeGrafter"/>
</dbReference>